<keyword evidence="6" id="KW-1185">Reference proteome</keyword>
<dbReference type="SUPFAM" id="SSF111337">
    <property type="entry name" value="QueA-like"/>
    <property type="match status" value="1"/>
</dbReference>
<accession>A0A9X7Z6H5</accession>
<protein>
    <submittedName>
        <fullName evidence="5">S-adenosylmethionine:tRNA ribosyltransferase-isomerase</fullName>
    </submittedName>
</protein>
<evidence type="ECO:0000313" key="5">
    <source>
        <dbReference type="EMBL" id="QSO46203.1"/>
    </source>
</evidence>
<keyword evidence="1" id="KW-0963">Cytoplasm</keyword>
<evidence type="ECO:0000256" key="1">
    <source>
        <dbReference type="ARBA" id="ARBA00022490"/>
    </source>
</evidence>
<dbReference type="AlphaFoldDB" id="A0A9X7Z6H5"/>
<keyword evidence="3" id="KW-0949">S-adenosyl-L-methionine</keyword>
<sequence length="360" mass="39754">MATLSVRDLEFGIDVSKFAAASPAEERGVSRDKVKMLVIDRALGNFKHTQFQSIPDFFEPGDVVIVNTSMTIPARLLAKSQGQMHIIHLAARFSATRFMIERRDEFGEADSQAWEAEEIIDIVQSGASGFTDEQFPGHLKVIRRFHPNSRLWEVESNVDLYQLAQTIGCPIRYSYVKQETKTSDYATIFGRVPGSAEMPSASRPFTKGILRRLAARGVKVVSITLHTSVSSHEVERDLSSHPVLPEWFSVSPQAASVINEAKAGGHRLVAVGTTAVRAVESAVDQSGRVQPKEGWTTRIITPSSPPQVITSLVTGMHDNHSSHLALMYAFISPALLRRAYHQAADAGYLWHEFGDMSLVL</sequence>
<dbReference type="InterPro" id="IPR042119">
    <property type="entry name" value="QueA_dom2"/>
</dbReference>
<dbReference type="RefSeq" id="WP_206655573.1">
    <property type="nucleotide sequence ID" value="NZ_CP071182.1"/>
</dbReference>
<dbReference type="PANTHER" id="PTHR30307:SF0">
    <property type="entry name" value="S-ADENOSYLMETHIONINE:TRNA RIBOSYLTRANSFERASE-ISOMERASE"/>
    <property type="match status" value="1"/>
</dbReference>
<dbReference type="InterPro" id="IPR042118">
    <property type="entry name" value="QueA_dom1"/>
</dbReference>
<dbReference type="InterPro" id="IPR003699">
    <property type="entry name" value="QueA"/>
</dbReference>
<name>A0A9X7Z6H5_9BACL</name>
<keyword evidence="2" id="KW-0808">Transferase</keyword>
<dbReference type="Proteomes" id="UP000663505">
    <property type="component" value="Chromosome"/>
</dbReference>
<keyword evidence="4" id="KW-0671">Queuosine biosynthesis</keyword>
<organism evidence="5 6">
    <name type="scientific">Alicyclobacillus mengziensis</name>
    <dbReference type="NCBI Taxonomy" id="2931921"/>
    <lineage>
        <taxon>Bacteria</taxon>
        <taxon>Bacillati</taxon>
        <taxon>Bacillota</taxon>
        <taxon>Bacilli</taxon>
        <taxon>Bacillales</taxon>
        <taxon>Alicyclobacillaceae</taxon>
        <taxon>Alicyclobacillus</taxon>
    </lineage>
</organism>
<dbReference type="InterPro" id="IPR036100">
    <property type="entry name" value="QueA_sf"/>
</dbReference>
<dbReference type="Gene3D" id="3.40.1780.10">
    <property type="entry name" value="QueA-like"/>
    <property type="match status" value="1"/>
</dbReference>
<evidence type="ECO:0000256" key="2">
    <source>
        <dbReference type="ARBA" id="ARBA00022679"/>
    </source>
</evidence>
<reference evidence="5 6" key="1">
    <citation type="submission" date="2021-02" db="EMBL/GenBank/DDBJ databases">
        <title>Alicyclobacillus curvatus sp. nov. and Alicyclobacillus mengziensis sp. nov., two acidophilic bacteria isolated from acid mine drainage.</title>
        <authorList>
            <person name="Huang Y."/>
        </authorList>
    </citation>
    <scope>NUCLEOTIDE SEQUENCE [LARGE SCALE GENOMIC DNA]</scope>
    <source>
        <strain evidence="5 6">S30H14</strain>
    </source>
</reference>
<dbReference type="GO" id="GO:0051075">
    <property type="term" value="F:S-adenosylmethionine:tRNA ribosyltransferase-isomerase activity"/>
    <property type="evidence" value="ECO:0007669"/>
    <property type="project" value="TreeGrafter"/>
</dbReference>
<dbReference type="KEGG" id="afx:JZ786_17045"/>
<dbReference type="EMBL" id="CP071182">
    <property type="protein sequence ID" value="QSO46203.1"/>
    <property type="molecule type" value="Genomic_DNA"/>
</dbReference>
<evidence type="ECO:0000256" key="4">
    <source>
        <dbReference type="ARBA" id="ARBA00022785"/>
    </source>
</evidence>
<proteinExistence type="predicted"/>
<gene>
    <name evidence="5" type="ORF">JZ786_17045</name>
</gene>
<dbReference type="Gene3D" id="2.40.10.240">
    <property type="entry name" value="QueA-like"/>
    <property type="match status" value="1"/>
</dbReference>
<evidence type="ECO:0000256" key="3">
    <source>
        <dbReference type="ARBA" id="ARBA00022691"/>
    </source>
</evidence>
<evidence type="ECO:0000313" key="6">
    <source>
        <dbReference type="Proteomes" id="UP000663505"/>
    </source>
</evidence>
<dbReference type="Pfam" id="PF02547">
    <property type="entry name" value="Queuosine_synth"/>
    <property type="match status" value="1"/>
</dbReference>
<dbReference type="PANTHER" id="PTHR30307">
    <property type="entry name" value="S-ADENOSYLMETHIONINE:TRNA RIBOSYLTRANSFERASE-ISOMERASE"/>
    <property type="match status" value="1"/>
</dbReference>
<dbReference type="GO" id="GO:0008616">
    <property type="term" value="P:tRNA queuosine(34) biosynthetic process"/>
    <property type="evidence" value="ECO:0007669"/>
    <property type="project" value="UniProtKB-KW"/>
</dbReference>